<evidence type="ECO:0000313" key="3">
    <source>
        <dbReference type="Proteomes" id="UP001220509"/>
    </source>
</evidence>
<reference evidence="2 3" key="1">
    <citation type="submission" date="2023-02" db="EMBL/GenBank/DDBJ databases">
        <title>Genome sequence of Paenibacillus kyungheensis KACC 18744.</title>
        <authorList>
            <person name="Kim S."/>
            <person name="Heo J."/>
            <person name="Kwon S.-W."/>
        </authorList>
    </citation>
    <scope>NUCLEOTIDE SEQUENCE [LARGE SCALE GENOMIC DNA]</scope>
    <source>
        <strain evidence="2 3">KACC 18744</strain>
    </source>
</reference>
<dbReference type="InterPro" id="IPR025870">
    <property type="entry name" value="Glyoxalase-like_dom"/>
</dbReference>
<evidence type="ECO:0000313" key="2">
    <source>
        <dbReference type="EMBL" id="WCT54196.1"/>
    </source>
</evidence>
<name>A0AAX3LXJ3_9BACL</name>
<dbReference type="InterPro" id="IPR050383">
    <property type="entry name" value="GlyoxalaseI/FosfomycinResist"/>
</dbReference>
<dbReference type="PANTHER" id="PTHR21366:SF22">
    <property type="entry name" value="VOC DOMAIN-CONTAINING PROTEIN"/>
    <property type="match status" value="1"/>
</dbReference>
<organism evidence="2 3">
    <name type="scientific">Paenibacillus kyungheensis</name>
    <dbReference type="NCBI Taxonomy" id="1452732"/>
    <lineage>
        <taxon>Bacteria</taxon>
        <taxon>Bacillati</taxon>
        <taxon>Bacillota</taxon>
        <taxon>Bacilli</taxon>
        <taxon>Bacillales</taxon>
        <taxon>Paenibacillaceae</taxon>
        <taxon>Paenibacillus</taxon>
    </lineage>
</organism>
<dbReference type="CDD" id="cd07264">
    <property type="entry name" value="VOC_like"/>
    <property type="match status" value="1"/>
</dbReference>
<keyword evidence="3" id="KW-1185">Reference proteome</keyword>
<dbReference type="Proteomes" id="UP001220509">
    <property type="component" value="Chromosome"/>
</dbReference>
<dbReference type="InterPro" id="IPR029068">
    <property type="entry name" value="Glyas_Bleomycin-R_OHBP_Dase"/>
</dbReference>
<dbReference type="Pfam" id="PF12681">
    <property type="entry name" value="Glyoxalase_2"/>
    <property type="match status" value="1"/>
</dbReference>
<dbReference type="PANTHER" id="PTHR21366">
    <property type="entry name" value="GLYOXALASE FAMILY PROTEIN"/>
    <property type="match status" value="1"/>
</dbReference>
<feature type="domain" description="VOC" evidence="1">
    <location>
        <begin position="4"/>
        <end position="125"/>
    </location>
</feature>
<dbReference type="EMBL" id="CP117416">
    <property type="protein sequence ID" value="WCT54196.1"/>
    <property type="molecule type" value="Genomic_DNA"/>
</dbReference>
<dbReference type="KEGG" id="pka:PQ456_13385"/>
<protein>
    <submittedName>
        <fullName evidence="2">VOC family protein</fullName>
    </submittedName>
</protein>
<proteinExistence type="predicted"/>
<dbReference type="InterPro" id="IPR037523">
    <property type="entry name" value="VOC_core"/>
</dbReference>
<sequence>MKLAMKYIILYIHDVEQTMHFYRDILQLPVKMQVDTYVEFDTGMTTLSFNTRQSVRQEIGLEVAEEIATSSTFEIGFVVDDVVATIEQLRQQQVKIVKEPVVKPWGQTVAYIADPDGHFIEICSALE</sequence>
<dbReference type="SUPFAM" id="SSF54593">
    <property type="entry name" value="Glyoxalase/Bleomycin resistance protein/Dihydroxybiphenyl dioxygenase"/>
    <property type="match status" value="1"/>
</dbReference>
<dbReference type="RefSeq" id="WP_273612738.1">
    <property type="nucleotide sequence ID" value="NZ_CP117416.1"/>
</dbReference>
<accession>A0AAX3LXJ3</accession>
<dbReference type="AlphaFoldDB" id="A0AAX3LXJ3"/>
<dbReference type="Gene3D" id="3.10.180.10">
    <property type="entry name" value="2,3-Dihydroxybiphenyl 1,2-Dioxygenase, domain 1"/>
    <property type="match status" value="1"/>
</dbReference>
<evidence type="ECO:0000259" key="1">
    <source>
        <dbReference type="PROSITE" id="PS51819"/>
    </source>
</evidence>
<dbReference type="PROSITE" id="PS51819">
    <property type="entry name" value="VOC"/>
    <property type="match status" value="1"/>
</dbReference>
<gene>
    <name evidence="2" type="ORF">PQ456_13385</name>
</gene>